<dbReference type="Proteomes" id="UP000827092">
    <property type="component" value="Unassembled WGS sequence"/>
</dbReference>
<evidence type="ECO:0000313" key="1">
    <source>
        <dbReference type="EMBL" id="KAG8182632.1"/>
    </source>
</evidence>
<comment type="caution">
    <text evidence="1">The sequence shown here is derived from an EMBL/GenBank/DDBJ whole genome shotgun (WGS) entry which is preliminary data.</text>
</comment>
<sequence>MAVPPGHSSLSSGMPSVPLLRLHLSELVRKIPPSENLPREPTS</sequence>
<name>A0AAV6UE21_9ARAC</name>
<reference evidence="1 2" key="1">
    <citation type="journal article" date="2022" name="Nat. Ecol. Evol.">
        <title>A masculinizing supergene underlies an exaggerated male reproductive morph in a spider.</title>
        <authorList>
            <person name="Hendrickx F."/>
            <person name="De Corte Z."/>
            <person name="Sonet G."/>
            <person name="Van Belleghem S.M."/>
            <person name="Kostlbacher S."/>
            <person name="Vangestel C."/>
        </authorList>
    </citation>
    <scope>NUCLEOTIDE SEQUENCE [LARGE SCALE GENOMIC DNA]</scope>
    <source>
        <strain evidence="1">W744_W776</strain>
    </source>
</reference>
<feature type="non-terminal residue" evidence="1">
    <location>
        <position position="43"/>
    </location>
</feature>
<evidence type="ECO:0000313" key="2">
    <source>
        <dbReference type="Proteomes" id="UP000827092"/>
    </source>
</evidence>
<dbReference type="AlphaFoldDB" id="A0AAV6UE21"/>
<keyword evidence="2" id="KW-1185">Reference proteome</keyword>
<gene>
    <name evidence="1" type="ORF">JTE90_018468</name>
</gene>
<proteinExistence type="predicted"/>
<protein>
    <submittedName>
        <fullName evidence="1">Uncharacterized protein</fullName>
    </submittedName>
</protein>
<accession>A0AAV6UE21</accession>
<organism evidence="1 2">
    <name type="scientific">Oedothorax gibbosus</name>
    <dbReference type="NCBI Taxonomy" id="931172"/>
    <lineage>
        <taxon>Eukaryota</taxon>
        <taxon>Metazoa</taxon>
        <taxon>Ecdysozoa</taxon>
        <taxon>Arthropoda</taxon>
        <taxon>Chelicerata</taxon>
        <taxon>Arachnida</taxon>
        <taxon>Araneae</taxon>
        <taxon>Araneomorphae</taxon>
        <taxon>Entelegynae</taxon>
        <taxon>Araneoidea</taxon>
        <taxon>Linyphiidae</taxon>
        <taxon>Erigoninae</taxon>
        <taxon>Oedothorax</taxon>
    </lineage>
</organism>
<dbReference type="EMBL" id="JAFNEN010000456">
    <property type="protein sequence ID" value="KAG8182632.1"/>
    <property type="molecule type" value="Genomic_DNA"/>
</dbReference>